<organism evidence="2 3">
    <name type="scientific">Erwinia phage vB_EamM_Y3</name>
    <dbReference type="NCBI Taxonomy" id="1983553"/>
    <lineage>
        <taxon>Viruses</taxon>
        <taxon>Duplodnaviria</taxon>
        <taxon>Heunggongvirae</taxon>
        <taxon>Uroviricota</taxon>
        <taxon>Caudoviricetes</taxon>
        <taxon>Sasquatchvirus</taxon>
        <taxon>Sasquatchvirus Y3</taxon>
    </lineage>
</organism>
<protein>
    <submittedName>
        <fullName evidence="2">Uncharacterized protein</fullName>
    </submittedName>
</protein>
<evidence type="ECO:0000313" key="2">
    <source>
        <dbReference type="EMBL" id="ARW58800.1"/>
    </source>
</evidence>
<sequence>MVVTGQSLVKHDNTEVAAQDNVEEIEYSADDAESAQDNFEEVQRQVASLEMRLASDTERCETLIKKLNVSNAPLIASIERLHADLIAKQEEQAKSDDLEDQLEAEERKKAMDALLPDTEHETQDNEGDADSEVVDGILAAMDLNRRCGNVYRAIARGTHPDKCRHLPKDVRAERNRLFIEARKAMDDLNYDLLEEIHIKVFAKAHSVVNLIERLMMARQRREQLRLQIEELRGTSEWQLFCLALRYGESVADEQYRKSLEQTLEGLKLMLNPSTSPNNWTWS</sequence>
<evidence type="ECO:0000313" key="3">
    <source>
        <dbReference type="Proteomes" id="UP000240568"/>
    </source>
</evidence>
<gene>
    <name evidence="2" type="ORF">Y3_160</name>
</gene>
<evidence type="ECO:0000256" key="1">
    <source>
        <dbReference type="SAM" id="Coils"/>
    </source>
</evidence>
<keyword evidence="1" id="KW-0175">Coiled coil</keyword>
<reference evidence="2 3" key="1">
    <citation type="submission" date="2017-04" db="EMBL/GenBank/DDBJ databases">
        <authorList>
            <person name="Afonso C.L."/>
            <person name="Miller P.J."/>
            <person name="Scott M.A."/>
            <person name="Spackman E."/>
            <person name="Goraichik I."/>
            <person name="Dimitrov K.M."/>
            <person name="Suarez D.L."/>
            <person name="Swayne D.E."/>
        </authorList>
    </citation>
    <scope>NUCLEOTIDE SEQUENCE [LARGE SCALE GENOMIC DNA]</scope>
</reference>
<proteinExistence type="predicted"/>
<name>A0A2H4IBC6_9CAUD</name>
<dbReference type="Proteomes" id="UP000240568">
    <property type="component" value="Segment"/>
</dbReference>
<accession>A0A2H4IBC6</accession>
<keyword evidence="3" id="KW-1185">Reference proteome</keyword>
<feature type="coiled-coil region" evidence="1">
    <location>
        <begin position="32"/>
        <end position="59"/>
    </location>
</feature>
<feature type="coiled-coil region" evidence="1">
    <location>
        <begin position="207"/>
        <end position="234"/>
    </location>
</feature>
<dbReference type="EMBL" id="KY984068">
    <property type="protein sequence ID" value="ARW58800.1"/>
    <property type="molecule type" value="Genomic_DNA"/>
</dbReference>